<dbReference type="PATRIC" id="fig|402612.5.peg.2165"/>
<dbReference type="Proteomes" id="UP000006394">
    <property type="component" value="Chromosome"/>
</dbReference>
<evidence type="ECO:0000256" key="1">
    <source>
        <dbReference type="SAM" id="SignalP"/>
    </source>
</evidence>
<dbReference type="Pfam" id="PF13568">
    <property type="entry name" value="OMP_b-brl_2"/>
    <property type="match status" value="1"/>
</dbReference>
<name>A6H1H5_FLAPJ</name>
<evidence type="ECO:0000313" key="4">
    <source>
        <dbReference type="Proteomes" id="UP000006394"/>
    </source>
</evidence>
<dbReference type="eggNOG" id="COG3637">
    <property type="taxonomic scope" value="Bacteria"/>
</dbReference>
<dbReference type="KEGG" id="fps:FP2138"/>
<evidence type="ECO:0000259" key="2">
    <source>
        <dbReference type="Pfam" id="PF13568"/>
    </source>
</evidence>
<dbReference type="EMBL" id="AM398681">
    <property type="protein sequence ID" value="CAL44199.1"/>
    <property type="molecule type" value="Genomic_DNA"/>
</dbReference>
<sequence length="234" mass="26159">MKKIILTSFMLCSVFAFSQEIKFGAKVGLNLSNLRGDYPTGIDEHNSKIGFHIGGFAEYEINDKFTLQPELLFSTQGNTYGYKDYYGGGSYYDGADYNLKLNYLNLPVIVKYKIIEKLSIDFGPQIGYLMSAKTKIDVTEDSRDPSQNYSVEIDMLNDGTYNVGGTTIQTKASANRLDFSLNLGASYDITEKIFLQGRYNFGLSTVDKNSTNGASTNSWNMKNSVFQLSAGYRF</sequence>
<dbReference type="AlphaFoldDB" id="A6H1H5"/>
<reference evidence="3 4" key="1">
    <citation type="journal article" date="2007" name="Nat. Biotechnol.">
        <title>Complete genome sequence of the fish pathogen Flavobacterium psychrophilum.</title>
        <authorList>
            <person name="Duchaud E."/>
            <person name="Boussaha M."/>
            <person name="Loux V."/>
            <person name="Bernardet J.F."/>
            <person name="Michel C."/>
            <person name="Kerouault B."/>
            <person name="Mondot S."/>
            <person name="Nicolas P."/>
            <person name="Bossy R."/>
            <person name="Caron C."/>
            <person name="Bessieres P."/>
            <person name="Gibrat J.F."/>
            <person name="Claverol S."/>
            <person name="Dumetz F."/>
            <person name="Le Henaff M."/>
            <person name="Benmansour A."/>
        </authorList>
    </citation>
    <scope>NUCLEOTIDE SEQUENCE [LARGE SCALE GENOMIC DNA]</scope>
    <source>
        <strain evidence="4">ATCC 49511 / DSM 21280 / CIP 103535 / JIP02/86</strain>
    </source>
</reference>
<dbReference type="EnsemblBacteria" id="CAL44199">
    <property type="protein sequence ID" value="CAL44199"/>
    <property type="gene ID" value="FP2138"/>
</dbReference>
<gene>
    <name evidence="3" type="ordered locus">FP2138</name>
</gene>
<keyword evidence="1" id="KW-0732">Signal</keyword>
<accession>A6H1H5</accession>
<dbReference type="RefSeq" id="WP_011964236.1">
    <property type="nucleotide sequence ID" value="NC_009613.3"/>
</dbReference>
<dbReference type="STRING" id="402612.FP2138"/>
<dbReference type="OrthoDB" id="947434at2"/>
<keyword evidence="4" id="KW-1185">Reference proteome</keyword>
<dbReference type="Gene3D" id="2.40.160.60">
    <property type="entry name" value="Outer membrane protein transport protein (OMPP1/FadL/TodX)"/>
    <property type="match status" value="1"/>
</dbReference>
<dbReference type="HOGENOM" id="CLU_082049_4_1_10"/>
<dbReference type="InterPro" id="IPR025665">
    <property type="entry name" value="Beta-barrel_OMP_2"/>
</dbReference>
<feature type="chain" id="PRO_5002698419" description="Outer membrane protein beta-barrel domain-containing protein" evidence="1">
    <location>
        <begin position="19"/>
        <end position="234"/>
    </location>
</feature>
<dbReference type="SUPFAM" id="SSF56925">
    <property type="entry name" value="OMPA-like"/>
    <property type="match status" value="1"/>
</dbReference>
<proteinExistence type="predicted"/>
<organism evidence="3 4">
    <name type="scientific">Flavobacterium psychrophilum (strain ATCC 49511 / DSM 21280 / CIP 103535 / JIP02/86)</name>
    <dbReference type="NCBI Taxonomy" id="402612"/>
    <lineage>
        <taxon>Bacteria</taxon>
        <taxon>Pseudomonadati</taxon>
        <taxon>Bacteroidota</taxon>
        <taxon>Flavobacteriia</taxon>
        <taxon>Flavobacteriales</taxon>
        <taxon>Flavobacteriaceae</taxon>
        <taxon>Flavobacterium</taxon>
    </lineage>
</organism>
<protein>
    <recommendedName>
        <fullName evidence="2">Outer membrane protein beta-barrel domain-containing protein</fullName>
    </recommendedName>
</protein>
<dbReference type="InterPro" id="IPR011250">
    <property type="entry name" value="OMP/PagP_B-barrel"/>
</dbReference>
<evidence type="ECO:0000313" key="3">
    <source>
        <dbReference type="EMBL" id="CAL44199.1"/>
    </source>
</evidence>
<feature type="domain" description="Outer membrane protein beta-barrel" evidence="2">
    <location>
        <begin position="17"/>
        <end position="206"/>
    </location>
</feature>
<feature type="signal peptide" evidence="1">
    <location>
        <begin position="1"/>
        <end position="18"/>
    </location>
</feature>